<comment type="caution">
    <text evidence="1">The sequence shown here is derived from an EMBL/GenBank/DDBJ whole genome shotgun (WGS) entry which is preliminary data.</text>
</comment>
<dbReference type="EMBL" id="NDXJ01000015">
    <property type="protein sequence ID" value="OSP88896.1"/>
    <property type="molecule type" value="Genomic_DNA"/>
</dbReference>
<proteinExistence type="predicted"/>
<organism evidence="1 2">
    <name type="scientific">Weissella cibaria</name>
    <dbReference type="NCBI Taxonomy" id="137591"/>
    <lineage>
        <taxon>Bacteria</taxon>
        <taxon>Bacillati</taxon>
        <taxon>Bacillota</taxon>
        <taxon>Bacilli</taxon>
        <taxon>Lactobacillales</taxon>
        <taxon>Lactobacillaceae</taxon>
        <taxon>Weissella</taxon>
    </lineage>
</organism>
<dbReference type="Proteomes" id="UP000193588">
    <property type="component" value="Unassembled WGS sequence"/>
</dbReference>
<sequence>MLDRIRGSGVPVVDYHGIQLRHRYWVSNSIYLDNIYNKIATDVAMMRFKHIRITRQTESADQTEWFEHSDLATVCGVSPNVSEAPFVFWANVVRTMLMNQVAVVVPVMNGASVERLQLVDGKVGITDDDLLVVSIDGVEHRLSVDDVWVFENPKRNISAQLGQITRLIDDNLAALSSKLNGDDSVRGLLKLPTRAATADVERRMQVRLDSFYATAKSGGVSYLEQGEEFQELKNAYGDTVSDQELAFLKAQLYHAFGINEQLFTADYSEQQYRAYFQSVVKVYMRVIAEEINRKAFTKTKRTQGHRMMVYMDLFDVASLRDLNEFMFKQKYSGNFNSNELREMFGYGGYEGGDVFETNKNAVRLGEEQDGTVSN</sequence>
<evidence type="ECO:0000313" key="2">
    <source>
        <dbReference type="Proteomes" id="UP000193588"/>
    </source>
</evidence>
<evidence type="ECO:0000313" key="1">
    <source>
        <dbReference type="EMBL" id="OSP88896.1"/>
    </source>
</evidence>
<dbReference type="InterPro" id="IPR006944">
    <property type="entry name" value="Phage/GTA_portal"/>
</dbReference>
<accession>A0A1X4JJE9</accession>
<gene>
    <name evidence="1" type="ORF">B9D04_09555</name>
</gene>
<dbReference type="Pfam" id="PF04860">
    <property type="entry name" value="Phage_portal"/>
    <property type="match status" value="1"/>
</dbReference>
<dbReference type="AlphaFoldDB" id="A0A1X4JJE9"/>
<name>A0A1X4JJE9_9LACO</name>
<reference evidence="1 2" key="1">
    <citation type="submission" date="2017-04" db="EMBL/GenBank/DDBJ databases">
        <title>The genome sequence of Weissella cibaria isolated from wild Drosophila.</title>
        <authorList>
            <person name="Ricks N.J."/>
            <person name="Carroll C."/>
            <person name="Walters A."/>
            <person name="Newell P.D."/>
            <person name="Chaston J.M."/>
        </authorList>
    </citation>
    <scope>NUCLEOTIDE SEQUENCE [LARGE SCALE GENOMIC DNA]</scope>
    <source>
        <strain evidence="1 2">DmW_103</strain>
    </source>
</reference>
<protein>
    <submittedName>
        <fullName evidence="1">Phage portal protein</fullName>
    </submittedName>
</protein>